<keyword evidence="3" id="KW-0677">Repeat</keyword>
<gene>
    <name evidence="12" type="ORF">PISL3812_08249</name>
</gene>
<feature type="domain" description="NLE" evidence="11">
    <location>
        <begin position="36"/>
        <end position="88"/>
    </location>
</feature>
<accession>A0A0U1M814</accession>
<protein>
    <recommendedName>
        <fullName evidence="6">Ribosome assembly protein 4</fullName>
    </recommendedName>
    <alternativeName>
        <fullName evidence="8">Notchless protein homolog 1</fullName>
    </alternativeName>
    <alternativeName>
        <fullName evidence="7">Ribosome biogenesis factor RSA4</fullName>
    </alternativeName>
</protein>
<dbReference type="CDD" id="cd00200">
    <property type="entry name" value="WD40"/>
    <property type="match status" value="1"/>
</dbReference>
<evidence type="ECO:0000313" key="13">
    <source>
        <dbReference type="Proteomes" id="UP000054383"/>
    </source>
</evidence>
<comment type="subcellular location">
    <subcellularLocation>
        <location evidence="1">Nucleus</location>
        <location evidence="1">Nucleolus</location>
    </subcellularLocation>
</comment>
<feature type="repeat" description="WD" evidence="9">
    <location>
        <begin position="226"/>
        <end position="273"/>
    </location>
</feature>
<sequence length="513" mass="56497">MATLLPPPSKRQKRELAEKTREQQEIDVIPSDLGSIVVQFIDESTGKPTKGEIKIPVANTTVKELETILNSILEHDEHDRVPYRFAYKPENEDGQAIDVVSDLYHSLLKPGLKTTEDVIRLNYTPQAVFRVKAVSRCSAAIAGHGSAILAIAFSPVSSSTMVTGSGDNTARIYDCDTGTPVETLKGHTDWVLAVSFSPNGQMIATGSKDKTVRLWAAAKGKPLGTLKGHSRWINSLAWEPYHTQEAGRPRLASASKDTTVRVWDVINKRIEMVLSHKDSVTCVRWGGIGKIYTASLDKTVRVWSAKDGTLITALGAHTHRVNHLALSTDFVLRTAFHDHTHKVPDTEAERVEVAKKRFEKAATIGGKITERLVSASDDFTMYLWDPEASTKPVARMLGHQKAVNHVTFSPDGAHIASAAFDNHVKLWNARDGKFINTLRGHVASVYQCCFSADSRLLVSASQDSTLKIFDVRTGKLVMDLPGHEDQVFAVDWSPDGERVGSGGADKKVRIWRH</sequence>
<dbReference type="InterPro" id="IPR015943">
    <property type="entry name" value="WD40/YVTN_repeat-like_dom_sf"/>
</dbReference>
<dbReference type="PRINTS" id="PR00319">
    <property type="entry name" value="GPROTEINB"/>
</dbReference>
<organism evidence="12 13">
    <name type="scientific">Talaromyces islandicus</name>
    <name type="common">Penicillium islandicum</name>
    <dbReference type="NCBI Taxonomy" id="28573"/>
    <lineage>
        <taxon>Eukaryota</taxon>
        <taxon>Fungi</taxon>
        <taxon>Dikarya</taxon>
        <taxon>Ascomycota</taxon>
        <taxon>Pezizomycotina</taxon>
        <taxon>Eurotiomycetes</taxon>
        <taxon>Eurotiomycetidae</taxon>
        <taxon>Eurotiales</taxon>
        <taxon>Trichocomaceae</taxon>
        <taxon>Talaromyces</taxon>
        <taxon>Talaromyces sect. Islandici</taxon>
    </lineage>
</organism>
<dbReference type="InterPro" id="IPR001632">
    <property type="entry name" value="WD40_G-protein_beta-like"/>
</dbReference>
<evidence type="ECO:0000256" key="8">
    <source>
        <dbReference type="ARBA" id="ARBA00080836"/>
    </source>
</evidence>
<feature type="compositionally biased region" description="Basic and acidic residues" evidence="10">
    <location>
        <begin position="14"/>
        <end position="23"/>
    </location>
</feature>
<dbReference type="STRING" id="28573.A0A0U1M814"/>
<feature type="repeat" description="WD" evidence="9">
    <location>
        <begin position="396"/>
        <end position="437"/>
    </location>
</feature>
<evidence type="ECO:0000256" key="5">
    <source>
        <dbReference type="ARBA" id="ARBA00061016"/>
    </source>
</evidence>
<feature type="region of interest" description="Disordered" evidence="10">
    <location>
        <begin position="1"/>
        <end position="23"/>
    </location>
</feature>
<feature type="repeat" description="WD" evidence="9">
    <location>
        <begin position="273"/>
        <end position="313"/>
    </location>
</feature>
<reference evidence="12 13" key="1">
    <citation type="submission" date="2015-04" db="EMBL/GenBank/DDBJ databases">
        <authorList>
            <person name="Syromyatnikov M.Y."/>
            <person name="Popov V.N."/>
        </authorList>
    </citation>
    <scope>NUCLEOTIDE SEQUENCE [LARGE SCALE GENOMIC DNA]</scope>
    <source>
        <strain evidence="12">WF-38-12</strain>
    </source>
</reference>
<evidence type="ECO:0000256" key="2">
    <source>
        <dbReference type="ARBA" id="ARBA00022574"/>
    </source>
</evidence>
<name>A0A0U1M814_TALIS</name>
<dbReference type="InterPro" id="IPR019775">
    <property type="entry name" value="WD40_repeat_CS"/>
</dbReference>
<dbReference type="Pfam" id="PF08154">
    <property type="entry name" value="NLE"/>
    <property type="match status" value="1"/>
</dbReference>
<dbReference type="SUPFAM" id="SSF50998">
    <property type="entry name" value="Quinoprotein alcohol dehydrogenase-like"/>
    <property type="match status" value="1"/>
</dbReference>
<evidence type="ECO:0000256" key="1">
    <source>
        <dbReference type="ARBA" id="ARBA00004604"/>
    </source>
</evidence>
<keyword evidence="4" id="KW-0539">Nucleus</keyword>
<dbReference type="EMBL" id="CVMT01000009">
    <property type="protein sequence ID" value="CRG91201.1"/>
    <property type="molecule type" value="Genomic_DNA"/>
</dbReference>
<dbReference type="AlphaFoldDB" id="A0A0U1M814"/>
<dbReference type="PANTHER" id="PTHR19848:SF0">
    <property type="entry name" value="NOTCHLESS PROTEIN HOMOLOG 1"/>
    <property type="match status" value="1"/>
</dbReference>
<evidence type="ECO:0000256" key="9">
    <source>
        <dbReference type="PROSITE-ProRule" id="PRU00221"/>
    </source>
</evidence>
<dbReference type="OrthoDB" id="10267436at2759"/>
<dbReference type="GO" id="GO:0110136">
    <property type="term" value="P:protein-RNA complex remodeling"/>
    <property type="evidence" value="ECO:0007669"/>
    <property type="project" value="EnsemblFungi"/>
</dbReference>
<keyword evidence="2 9" id="KW-0853">WD repeat</keyword>
<dbReference type="InterPro" id="IPR012972">
    <property type="entry name" value="NLE"/>
</dbReference>
<dbReference type="PROSITE" id="PS50294">
    <property type="entry name" value="WD_REPEATS_REGION"/>
    <property type="match status" value="6"/>
</dbReference>
<dbReference type="InterPro" id="IPR011047">
    <property type="entry name" value="Quinoprotein_ADH-like_sf"/>
</dbReference>
<dbReference type="Pfam" id="PF00400">
    <property type="entry name" value="WD40"/>
    <property type="match status" value="7"/>
</dbReference>
<dbReference type="PRINTS" id="PR00320">
    <property type="entry name" value="GPROTEINBRPT"/>
</dbReference>
<evidence type="ECO:0000256" key="10">
    <source>
        <dbReference type="SAM" id="MobiDB-lite"/>
    </source>
</evidence>
<dbReference type="InterPro" id="IPR020472">
    <property type="entry name" value="WD40_PAC1"/>
</dbReference>
<evidence type="ECO:0000256" key="4">
    <source>
        <dbReference type="ARBA" id="ARBA00023242"/>
    </source>
</evidence>
<dbReference type="Proteomes" id="UP000054383">
    <property type="component" value="Unassembled WGS sequence"/>
</dbReference>
<dbReference type="PROSITE" id="PS00678">
    <property type="entry name" value="WD_REPEATS_1"/>
    <property type="match status" value="2"/>
</dbReference>
<evidence type="ECO:0000259" key="11">
    <source>
        <dbReference type="Pfam" id="PF08154"/>
    </source>
</evidence>
<dbReference type="Gene3D" id="2.130.10.10">
    <property type="entry name" value="YVTN repeat-like/Quinoprotein amine dehydrogenase"/>
    <property type="match status" value="1"/>
</dbReference>
<dbReference type="PROSITE" id="PS50082">
    <property type="entry name" value="WD_REPEATS_2"/>
    <property type="match status" value="7"/>
</dbReference>
<evidence type="ECO:0000256" key="3">
    <source>
        <dbReference type="ARBA" id="ARBA00022737"/>
    </source>
</evidence>
<proteinExistence type="inferred from homology"/>
<evidence type="ECO:0000256" key="7">
    <source>
        <dbReference type="ARBA" id="ARBA00077034"/>
    </source>
</evidence>
<evidence type="ECO:0000256" key="6">
    <source>
        <dbReference type="ARBA" id="ARBA00068030"/>
    </source>
</evidence>
<comment type="similarity">
    <text evidence="5">Belongs to the NLE1/RSA4 family.</text>
</comment>
<dbReference type="GO" id="GO:0000027">
    <property type="term" value="P:ribosomal large subunit assembly"/>
    <property type="evidence" value="ECO:0007669"/>
    <property type="project" value="EnsemblFungi"/>
</dbReference>
<feature type="repeat" description="WD" evidence="9">
    <location>
        <begin position="141"/>
        <end position="183"/>
    </location>
</feature>
<feature type="repeat" description="WD" evidence="9">
    <location>
        <begin position="438"/>
        <end position="479"/>
    </location>
</feature>
<keyword evidence="13" id="KW-1185">Reference proteome</keyword>
<dbReference type="InterPro" id="IPR001680">
    <property type="entry name" value="WD40_rpt"/>
</dbReference>
<feature type="repeat" description="WD" evidence="9">
    <location>
        <begin position="184"/>
        <end position="225"/>
    </location>
</feature>
<feature type="repeat" description="WD" evidence="9">
    <location>
        <begin position="480"/>
        <end position="513"/>
    </location>
</feature>
<evidence type="ECO:0000313" key="12">
    <source>
        <dbReference type="EMBL" id="CRG91201.1"/>
    </source>
</evidence>
<dbReference type="PANTHER" id="PTHR19848">
    <property type="entry name" value="WD40 REPEAT PROTEIN"/>
    <property type="match status" value="1"/>
</dbReference>
<dbReference type="SMART" id="SM00320">
    <property type="entry name" value="WD40"/>
    <property type="match status" value="8"/>
</dbReference>
<dbReference type="GO" id="GO:0005730">
    <property type="term" value="C:nucleolus"/>
    <property type="evidence" value="ECO:0007669"/>
    <property type="project" value="UniProtKB-SubCell"/>
</dbReference>
<dbReference type="OMA" id="AWEPYHR"/>
<dbReference type="FunFam" id="2.130.10.10:FF:000092">
    <property type="entry name" value="notchless protein homolog"/>
    <property type="match status" value="1"/>
</dbReference>